<sequence length="58" mass="6940">MSVSKKKPKCAICRKEYSPECSFNQGRCPHHPPVVQYPMSLYEKIKFFKDINFFKRKN</sequence>
<proteinExistence type="predicted"/>
<evidence type="ECO:0000313" key="1">
    <source>
        <dbReference type="EMBL" id="CAB4133593.1"/>
    </source>
</evidence>
<protein>
    <submittedName>
        <fullName evidence="1">Uncharacterized protein</fullName>
    </submittedName>
</protein>
<dbReference type="EMBL" id="LR796274">
    <property type="protein sequence ID" value="CAB4133593.1"/>
    <property type="molecule type" value="Genomic_DNA"/>
</dbReference>
<gene>
    <name evidence="1" type="ORF">UFOVP257_315</name>
</gene>
<name>A0A6J5LJS4_9CAUD</name>
<organism evidence="1">
    <name type="scientific">uncultured Caudovirales phage</name>
    <dbReference type="NCBI Taxonomy" id="2100421"/>
    <lineage>
        <taxon>Viruses</taxon>
        <taxon>Duplodnaviria</taxon>
        <taxon>Heunggongvirae</taxon>
        <taxon>Uroviricota</taxon>
        <taxon>Caudoviricetes</taxon>
        <taxon>Peduoviridae</taxon>
        <taxon>Maltschvirus</taxon>
        <taxon>Maltschvirus maltsch</taxon>
    </lineage>
</organism>
<accession>A0A6J5LJS4</accession>
<reference evidence="1" key="1">
    <citation type="submission" date="2020-04" db="EMBL/GenBank/DDBJ databases">
        <authorList>
            <person name="Chiriac C."/>
            <person name="Salcher M."/>
            <person name="Ghai R."/>
            <person name="Kavagutti S V."/>
        </authorList>
    </citation>
    <scope>NUCLEOTIDE SEQUENCE</scope>
</reference>